<sequence length="53" mass="5996">MTNEKGMNMDNEASFVEQRAKALLSEFVLDDHAESSHRRKVDLSWSSSGRSLP</sequence>
<evidence type="ECO:0000313" key="3">
    <source>
        <dbReference type="Proteomes" id="UP000662986"/>
    </source>
</evidence>
<feature type="region of interest" description="Disordered" evidence="1">
    <location>
        <begin position="32"/>
        <end position="53"/>
    </location>
</feature>
<organism evidence="2 3">
    <name type="scientific">Rhodococcus pseudokoreensis</name>
    <dbReference type="NCBI Taxonomy" id="2811421"/>
    <lineage>
        <taxon>Bacteria</taxon>
        <taxon>Bacillati</taxon>
        <taxon>Actinomycetota</taxon>
        <taxon>Actinomycetes</taxon>
        <taxon>Mycobacteriales</taxon>
        <taxon>Nocardiaceae</taxon>
        <taxon>Rhodococcus</taxon>
    </lineage>
</organism>
<evidence type="ECO:0000256" key="1">
    <source>
        <dbReference type="SAM" id="MobiDB-lite"/>
    </source>
</evidence>
<gene>
    <name evidence="2" type="ORF">JWS13_02265</name>
</gene>
<dbReference type="EMBL" id="CP070615">
    <property type="protein sequence ID" value="QSE87518.1"/>
    <property type="molecule type" value="Genomic_DNA"/>
</dbReference>
<dbReference type="RefSeq" id="WP_155756151.1">
    <property type="nucleotide sequence ID" value="NZ_CP070615.1"/>
</dbReference>
<geneLocation type="plasmid" evidence="2 3">
    <name>unnamed4</name>
</geneLocation>
<accession>A0A974VXJ5</accession>
<reference evidence="2 3" key="1">
    <citation type="journal article" date="2021" name="Microbiol. Resour. Announc.">
        <title>Complete Genome Sequences of Two Rhodococcus sp. Strains with Large and Linear Chromosomes, Isolated from Apple Rhizosphere.</title>
        <authorList>
            <person name="Benning S."/>
            <person name="Brugnone N."/>
            <person name="Siani R."/>
            <person name="Kublik S."/>
            <person name="Schloter M."/>
            <person name="Rad V."/>
        </authorList>
    </citation>
    <scope>NUCLEOTIDE SEQUENCE [LARGE SCALE GENOMIC DNA]</scope>
    <source>
        <strain evidence="2 3">R79</strain>
    </source>
</reference>
<evidence type="ECO:0000313" key="2">
    <source>
        <dbReference type="EMBL" id="QSE87518.1"/>
    </source>
</evidence>
<keyword evidence="2" id="KW-0614">Plasmid</keyword>
<proteinExistence type="predicted"/>
<name>A0A974VXJ5_9NOCA</name>
<reference evidence="2 3" key="2">
    <citation type="journal article" date="2022" name="Arch. Microbiol.">
        <title>Rhodococcus pseudokoreensis sp. nov. isolated from the rhizosphere of young M26 apple rootstocks.</title>
        <authorList>
            <person name="Kampfer P."/>
            <person name="Glaeser S.P."/>
            <person name="Blom J."/>
            <person name="Wolf J."/>
            <person name="Benning S."/>
            <person name="Schloter M."/>
            <person name="Neumann-Schaal M."/>
        </authorList>
    </citation>
    <scope>NUCLEOTIDE SEQUENCE [LARGE SCALE GENOMIC DNA]</scope>
    <source>
        <strain evidence="2 3">R79</strain>
    </source>
</reference>
<feature type="compositionally biased region" description="Polar residues" evidence="1">
    <location>
        <begin position="44"/>
        <end position="53"/>
    </location>
</feature>
<protein>
    <submittedName>
        <fullName evidence="2">Uncharacterized protein</fullName>
    </submittedName>
</protein>
<keyword evidence="3" id="KW-1185">Reference proteome</keyword>
<dbReference type="Proteomes" id="UP000662986">
    <property type="component" value="Plasmid unnamed4"/>
</dbReference>